<keyword evidence="4 7" id="KW-0560">Oxidoreductase</keyword>
<dbReference type="InterPro" id="IPR011342">
    <property type="entry name" value="Shikimate_DH"/>
</dbReference>
<dbReference type="EMBL" id="CP076448">
    <property type="protein sequence ID" value="QXM26066.1"/>
    <property type="molecule type" value="Genomic_DNA"/>
</dbReference>
<dbReference type="PANTHER" id="PTHR21089">
    <property type="entry name" value="SHIKIMATE DEHYDROGENASE"/>
    <property type="match status" value="1"/>
</dbReference>
<evidence type="ECO:0000256" key="3">
    <source>
        <dbReference type="ARBA" id="ARBA00022857"/>
    </source>
</evidence>
<keyword evidence="5 7" id="KW-0057">Aromatic amino acid biosynthesis</keyword>
<evidence type="ECO:0000256" key="2">
    <source>
        <dbReference type="ARBA" id="ARBA00012962"/>
    </source>
</evidence>
<evidence type="ECO:0000259" key="8">
    <source>
        <dbReference type="Pfam" id="PF01488"/>
    </source>
</evidence>
<dbReference type="InterPro" id="IPR006151">
    <property type="entry name" value="Shikm_DH/Glu-tRNA_Rdtase"/>
</dbReference>
<keyword evidence="11" id="KW-1185">Reference proteome</keyword>
<evidence type="ECO:0000256" key="1">
    <source>
        <dbReference type="ARBA" id="ARBA00004871"/>
    </source>
</evidence>
<feature type="binding site" evidence="7">
    <location>
        <position position="262"/>
    </location>
    <ligand>
        <name>shikimate</name>
        <dbReference type="ChEBI" id="CHEBI:36208"/>
    </ligand>
</feature>
<dbReference type="GO" id="GO:0008652">
    <property type="term" value="P:amino acid biosynthetic process"/>
    <property type="evidence" value="ECO:0007669"/>
    <property type="project" value="UniProtKB-KW"/>
</dbReference>
<feature type="binding site" evidence="7">
    <location>
        <begin position="168"/>
        <end position="173"/>
    </location>
    <ligand>
        <name>NADP(+)</name>
        <dbReference type="ChEBI" id="CHEBI:58349"/>
    </ligand>
</feature>
<dbReference type="InterPro" id="IPR022893">
    <property type="entry name" value="Shikimate_DH_fam"/>
</dbReference>
<evidence type="ECO:0000259" key="9">
    <source>
        <dbReference type="Pfam" id="PF08501"/>
    </source>
</evidence>
<feature type="binding site" evidence="7">
    <location>
        <position position="255"/>
    </location>
    <ligand>
        <name>NADP(+)</name>
        <dbReference type="ChEBI" id="CHEBI:58349"/>
    </ligand>
</feature>
<feature type="domain" description="Quinate/shikimate 5-dehydrogenase/glutamyl-tRNA reductase" evidence="8">
    <location>
        <begin position="140"/>
        <end position="182"/>
    </location>
</feature>
<feature type="binding site" evidence="7">
    <location>
        <position position="77"/>
    </location>
    <ligand>
        <name>shikimate</name>
        <dbReference type="ChEBI" id="CHEBI:36208"/>
    </ligand>
</feature>
<dbReference type="Pfam" id="PF01488">
    <property type="entry name" value="Shikimate_DH"/>
    <property type="match status" value="1"/>
</dbReference>
<evidence type="ECO:0000256" key="7">
    <source>
        <dbReference type="HAMAP-Rule" id="MF_00222"/>
    </source>
</evidence>
<dbReference type="Proteomes" id="UP000694001">
    <property type="component" value="Chromosome"/>
</dbReference>
<accession>A0A975YKT1</accession>
<keyword evidence="3 7" id="KW-0521">NADP</keyword>
<dbReference type="HAMAP" id="MF_00222">
    <property type="entry name" value="Shikimate_DH_AroE"/>
    <property type="match status" value="1"/>
</dbReference>
<comment type="catalytic activity">
    <reaction evidence="6 7">
        <text>shikimate + NADP(+) = 3-dehydroshikimate + NADPH + H(+)</text>
        <dbReference type="Rhea" id="RHEA:17737"/>
        <dbReference type="ChEBI" id="CHEBI:15378"/>
        <dbReference type="ChEBI" id="CHEBI:16630"/>
        <dbReference type="ChEBI" id="CHEBI:36208"/>
        <dbReference type="ChEBI" id="CHEBI:57783"/>
        <dbReference type="ChEBI" id="CHEBI:58349"/>
        <dbReference type="EC" id="1.1.1.25"/>
    </reaction>
</comment>
<dbReference type="AlphaFoldDB" id="A0A975YKT1"/>
<comment type="function">
    <text evidence="7">Involved in the biosynthesis of the chorismate, which leads to the biosynthesis of aromatic amino acids. Catalyzes the reversible NADPH linked reduction of 3-dehydroshikimate (DHSA) to yield shikimate (SA).</text>
</comment>
<dbReference type="KEGG" id="elio:KO353_07740"/>
<dbReference type="GO" id="GO:0009423">
    <property type="term" value="P:chorismate biosynthetic process"/>
    <property type="evidence" value="ECO:0007669"/>
    <property type="project" value="UniProtKB-UniRule"/>
</dbReference>
<dbReference type="PANTHER" id="PTHR21089:SF1">
    <property type="entry name" value="BIFUNCTIONAL 3-DEHYDROQUINATE DEHYDRATASE_SHIKIMATE DEHYDROGENASE, CHLOROPLASTIC"/>
    <property type="match status" value="1"/>
</dbReference>
<comment type="similarity">
    <text evidence="7">Belongs to the shikimate dehydrogenase family.</text>
</comment>
<evidence type="ECO:0000256" key="5">
    <source>
        <dbReference type="ARBA" id="ARBA00023141"/>
    </source>
</evidence>
<dbReference type="NCBIfam" id="TIGR00507">
    <property type="entry name" value="aroE"/>
    <property type="match status" value="1"/>
</dbReference>
<sequence length="302" mass="30758">MAEHGAGAGPRVLSGTSRLAGIIGWPVSHSRSPRLHGFWLDRYGIDGAYVPLPVRPENLVIAVRSLRDLGFRGGNVTIPHKEAVVAACDRLEESARCAGAVNTLVFEADGAIVGLNSDGAGFIAGLAQTVPDFAPAEGPAVLFGAGGGARAVAAALLKAGCPEVVVVNRTPGRAEALAAALGPRVTTGSWGDPGPLGRAALVVNTTSLGMLGQPPLALPLEALPPQAVVADLVYVPRTTALIAAARARGHRTMGGLPMLLHQASVGFALWFGVTPVVDEALADFVAGDIPDEAPSEHRAPCG</sequence>
<dbReference type="EC" id="1.1.1.25" evidence="2 7"/>
<feature type="binding site" evidence="7">
    <location>
        <position position="118"/>
    </location>
    <ligand>
        <name>shikimate</name>
        <dbReference type="ChEBI" id="CHEBI:36208"/>
    </ligand>
</feature>
<dbReference type="NCBIfam" id="NF001312">
    <property type="entry name" value="PRK00258.1-4"/>
    <property type="match status" value="1"/>
</dbReference>
<dbReference type="GO" id="GO:0050661">
    <property type="term" value="F:NADP binding"/>
    <property type="evidence" value="ECO:0007669"/>
    <property type="project" value="InterPro"/>
</dbReference>
<feature type="binding site" evidence="7">
    <location>
        <position position="102"/>
    </location>
    <ligand>
        <name>shikimate</name>
        <dbReference type="ChEBI" id="CHEBI:36208"/>
    </ligand>
</feature>
<comment type="pathway">
    <text evidence="1 7">Metabolic intermediate biosynthesis; chorismate biosynthesis; chorismate from D-erythrose 4-phosphate and phosphoenolpyruvate: step 4/7.</text>
</comment>
<gene>
    <name evidence="7" type="primary">aroE</name>
    <name evidence="10" type="ORF">KO353_07740</name>
</gene>
<feature type="active site" description="Proton acceptor" evidence="7">
    <location>
        <position position="81"/>
    </location>
</feature>
<feature type="binding site" evidence="7">
    <location>
        <position position="232"/>
    </location>
    <ligand>
        <name>NADP(+)</name>
        <dbReference type="ChEBI" id="CHEBI:58349"/>
    </ligand>
</feature>
<proteinExistence type="inferred from homology"/>
<feature type="binding site" evidence="7">
    <location>
        <position position="93"/>
    </location>
    <ligand>
        <name>NADP(+)</name>
        <dbReference type="ChEBI" id="CHEBI:58349"/>
    </ligand>
</feature>
<dbReference type="RefSeq" id="WP_218287117.1">
    <property type="nucleotide sequence ID" value="NZ_CP076448.1"/>
</dbReference>
<dbReference type="InterPro" id="IPR013708">
    <property type="entry name" value="Shikimate_DH-bd_N"/>
</dbReference>
<evidence type="ECO:0000256" key="6">
    <source>
        <dbReference type="ARBA" id="ARBA00049442"/>
    </source>
</evidence>
<feature type="domain" description="Shikimate dehydrogenase substrate binding N-terminal" evidence="9">
    <location>
        <begin position="22"/>
        <end position="104"/>
    </location>
</feature>
<evidence type="ECO:0000313" key="11">
    <source>
        <dbReference type="Proteomes" id="UP000694001"/>
    </source>
</evidence>
<comment type="subunit">
    <text evidence="7">Homodimer.</text>
</comment>
<feature type="binding site" evidence="7">
    <location>
        <begin position="30"/>
        <end position="32"/>
    </location>
    <ligand>
        <name>shikimate</name>
        <dbReference type="ChEBI" id="CHEBI:36208"/>
    </ligand>
</feature>
<dbReference type="Pfam" id="PF08501">
    <property type="entry name" value="Shikimate_dh_N"/>
    <property type="match status" value="1"/>
</dbReference>
<reference evidence="10" key="1">
    <citation type="submission" date="2021-06" db="EMBL/GenBank/DDBJ databases">
        <title>Elioraea tepida, sp. nov., a moderately thermophilic aerobic anoxygenic phototrophic bacterium isolated from an alkaline siliceous hot spring mat community in Yellowstone National Park, WY, USA.</title>
        <authorList>
            <person name="Saini M.K."/>
            <person name="Yoshida S."/>
            <person name="Sebastian A."/>
            <person name="Hirose S."/>
            <person name="Hara E."/>
            <person name="Tamaki H."/>
            <person name="Soulier N.T."/>
            <person name="Albert I."/>
            <person name="Hanada S."/>
            <person name="Bryant D.A."/>
            <person name="Tank M."/>
        </authorList>
    </citation>
    <scope>NUCLEOTIDE SEQUENCE</scope>
    <source>
        <strain evidence="10">MS-P2</strain>
    </source>
</reference>
<feature type="binding site" evidence="7">
    <location>
        <position position="234"/>
    </location>
    <ligand>
        <name>shikimate</name>
        <dbReference type="ChEBI" id="CHEBI:36208"/>
    </ligand>
</feature>
<keyword evidence="7" id="KW-0028">Amino-acid biosynthesis</keyword>
<dbReference type="GO" id="GO:0005829">
    <property type="term" value="C:cytosol"/>
    <property type="evidence" value="ECO:0007669"/>
    <property type="project" value="TreeGrafter"/>
</dbReference>
<dbReference type="GO" id="GO:0009073">
    <property type="term" value="P:aromatic amino acid family biosynthetic process"/>
    <property type="evidence" value="ECO:0007669"/>
    <property type="project" value="UniProtKB-KW"/>
</dbReference>
<evidence type="ECO:0000256" key="4">
    <source>
        <dbReference type="ARBA" id="ARBA00023002"/>
    </source>
</evidence>
<organism evidence="10 11">
    <name type="scientific">Elioraea tepida</name>
    <dbReference type="NCBI Taxonomy" id="2843330"/>
    <lineage>
        <taxon>Bacteria</taxon>
        <taxon>Pseudomonadati</taxon>
        <taxon>Pseudomonadota</taxon>
        <taxon>Alphaproteobacteria</taxon>
        <taxon>Acetobacterales</taxon>
        <taxon>Elioraeaceae</taxon>
        <taxon>Elioraea</taxon>
    </lineage>
</organism>
<protein>
    <recommendedName>
        <fullName evidence="2 7">Shikimate dehydrogenase (NADP(+))</fullName>
        <shortName evidence="7">SDH</shortName>
        <ecNumber evidence="2 7">1.1.1.25</ecNumber>
    </recommendedName>
</protein>
<name>A0A975YKT1_9PROT</name>
<dbReference type="CDD" id="cd01065">
    <property type="entry name" value="NAD_bind_Shikimate_DH"/>
    <property type="match status" value="1"/>
</dbReference>
<comment type="caution">
    <text evidence="7">Lacks conserved residue(s) required for the propagation of feature annotation.</text>
</comment>
<dbReference type="GO" id="GO:0019632">
    <property type="term" value="P:shikimate metabolic process"/>
    <property type="evidence" value="ECO:0007669"/>
    <property type="project" value="InterPro"/>
</dbReference>
<evidence type="ECO:0000313" key="10">
    <source>
        <dbReference type="EMBL" id="QXM26066.1"/>
    </source>
</evidence>
<dbReference type="GO" id="GO:0004764">
    <property type="term" value="F:shikimate 3-dehydrogenase (NADP+) activity"/>
    <property type="evidence" value="ECO:0007669"/>
    <property type="project" value="UniProtKB-UniRule"/>
</dbReference>